<gene>
    <name evidence="1" type="ORF">F6X53_10785</name>
</gene>
<dbReference type="Proteomes" id="UP000474159">
    <property type="component" value="Unassembled WGS sequence"/>
</dbReference>
<proteinExistence type="predicted"/>
<evidence type="ECO:0000313" key="2">
    <source>
        <dbReference type="Proteomes" id="UP000474159"/>
    </source>
</evidence>
<dbReference type="OrthoDB" id="7058586at2"/>
<name>A0A6L3T046_9HYPH</name>
<sequence>MAGPGPRDLSSLAERALRHPAPWFSNALAVRDLGVRPFGVLTSGEMRNQLERDGRDRFGFLPVLSRSAREIVFGEDDRHLDFRLPLFLHTRDDGQEVLTVTSVVRCHNLWGRAYLAAIHPGHVLVVWSALARAGRR</sequence>
<dbReference type="AlphaFoldDB" id="A0A6L3T046"/>
<dbReference type="RefSeq" id="WP_151000030.1">
    <property type="nucleotide sequence ID" value="NZ_BPQY01000437.1"/>
</dbReference>
<evidence type="ECO:0000313" key="1">
    <source>
        <dbReference type="EMBL" id="KAB1079295.1"/>
    </source>
</evidence>
<dbReference type="InterPro" id="IPR021295">
    <property type="entry name" value="DUF2867"/>
</dbReference>
<accession>A0A6L3T046</accession>
<keyword evidence="2" id="KW-1185">Reference proteome</keyword>
<comment type="caution">
    <text evidence="1">The sequence shown here is derived from an EMBL/GenBank/DDBJ whole genome shotgun (WGS) entry which is preliminary data.</text>
</comment>
<organism evidence="1 2">
    <name type="scientific">Methylobacterium soli</name>
    <dbReference type="NCBI Taxonomy" id="553447"/>
    <lineage>
        <taxon>Bacteria</taxon>
        <taxon>Pseudomonadati</taxon>
        <taxon>Pseudomonadota</taxon>
        <taxon>Alphaproteobacteria</taxon>
        <taxon>Hyphomicrobiales</taxon>
        <taxon>Methylobacteriaceae</taxon>
        <taxon>Methylobacterium</taxon>
    </lineage>
</organism>
<reference evidence="1 2" key="1">
    <citation type="submission" date="2019-09" db="EMBL/GenBank/DDBJ databases">
        <title>YIM 48816 draft genome.</title>
        <authorList>
            <person name="Jiang L."/>
        </authorList>
    </citation>
    <scope>NUCLEOTIDE SEQUENCE [LARGE SCALE GENOMIC DNA]</scope>
    <source>
        <strain evidence="1 2">YIM 48816</strain>
    </source>
</reference>
<dbReference type="Pfam" id="PF11066">
    <property type="entry name" value="DUF2867"/>
    <property type="match status" value="1"/>
</dbReference>
<protein>
    <submittedName>
        <fullName evidence="1">DUF2867 domain-containing protein</fullName>
    </submittedName>
</protein>
<dbReference type="EMBL" id="VZZK01000009">
    <property type="protein sequence ID" value="KAB1079295.1"/>
    <property type="molecule type" value="Genomic_DNA"/>
</dbReference>